<dbReference type="EMBL" id="CAJVQB010074321">
    <property type="protein sequence ID" value="CAG8843999.1"/>
    <property type="molecule type" value="Genomic_DNA"/>
</dbReference>
<proteinExistence type="predicted"/>
<organism evidence="2 3">
    <name type="scientific">Gigaspora margarita</name>
    <dbReference type="NCBI Taxonomy" id="4874"/>
    <lineage>
        <taxon>Eukaryota</taxon>
        <taxon>Fungi</taxon>
        <taxon>Fungi incertae sedis</taxon>
        <taxon>Mucoromycota</taxon>
        <taxon>Glomeromycotina</taxon>
        <taxon>Glomeromycetes</taxon>
        <taxon>Diversisporales</taxon>
        <taxon>Gigasporaceae</taxon>
        <taxon>Gigaspora</taxon>
    </lineage>
</organism>
<evidence type="ECO:0000313" key="3">
    <source>
        <dbReference type="Proteomes" id="UP000789901"/>
    </source>
</evidence>
<evidence type="ECO:0000313" key="2">
    <source>
        <dbReference type="EMBL" id="CAG8843999.1"/>
    </source>
</evidence>
<sequence length="112" mass="13389">MPPRRNKTKTTTKTRKTTMTSAKSTLTKSGNRNNRMGKDYWINEYIQHIAYIEQCKEQFLGKDTAFFKDEINQLNRWKKVIEESSECDILGSKESLEQRFSDKKRKYEEKVR</sequence>
<gene>
    <name evidence="2" type="ORF">GMARGA_LOCUS36847</name>
</gene>
<keyword evidence="3" id="KW-1185">Reference proteome</keyword>
<comment type="caution">
    <text evidence="2">The sequence shown here is derived from an EMBL/GenBank/DDBJ whole genome shotgun (WGS) entry which is preliminary data.</text>
</comment>
<dbReference type="Proteomes" id="UP000789901">
    <property type="component" value="Unassembled WGS sequence"/>
</dbReference>
<protein>
    <submittedName>
        <fullName evidence="2">38920_t:CDS:1</fullName>
    </submittedName>
</protein>
<accession>A0ABN7WYU6</accession>
<evidence type="ECO:0000256" key="1">
    <source>
        <dbReference type="SAM" id="MobiDB-lite"/>
    </source>
</evidence>
<feature type="region of interest" description="Disordered" evidence="1">
    <location>
        <begin position="1"/>
        <end position="33"/>
    </location>
</feature>
<feature type="compositionally biased region" description="Basic residues" evidence="1">
    <location>
        <begin position="1"/>
        <end position="16"/>
    </location>
</feature>
<name>A0ABN7WYU6_GIGMA</name>
<feature type="non-terminal residue" evidence="2">
    <location>
        <position position="112"/>
    </location>
</feature>
<reference evidence="2 3" key="1">
    <citation type="submission" date="2021-06" db="EMBL/GenBank/DDBJ databases">
        <authorList>
            <person name="Kallberg Y."/>
            <person name="Tangrot J."/>
            <person name="Rosling A."/>
        </authorList>
    </citation>
    <scope>NUCLEOTIDE SEQUENCE [LARGE SCALE GENOMIC DNA]</scope>
    <source>
        <strain evidence="2 3">120-4 pot B 10/14</strain>
    </source>
</reference>